<keyword evidence="5" id="KW-1185">Reference proteome</keyword>
<dbReference type="InterPro" id="IPR000682">
    <property type="entry name" value="PCMT"/>
</dbReference>
<dbReference type="Gene3D" id="3.40.50.150">
    <property type="entry name" value="Vaccinia Virus protein VP39"/>
    <property type="match status" value="1"/>
</dbReference>
<evidence type="ECO:0000256" key="2">
    <source>
        <dbReference type="ARBA" id="ARBA00013346"/>
    </source>
</evidence>
<evidence type="ECO:0000313" key="4">
    <source>
        <dbReference type="EMBL" id="QEA13555.1"/>
    </source>
</evidence>
<keyword evidence="4" id="KW-0808">Transferase</keyword>
<evidence type="ECO:0000313" key="5">
    <source>
        <dbReference type="Proteomes" id="UP000321199"/>
    </source>
</evidence>
<dbReference type="Proteomes" id="UP000321199">
    <property type="component" value="Chromosome"/>
</dbReference>
<evidence type="ECO:0000256" key="1">
    <source>
        <dbReference type="ARBA" id="ARBA00005369"/>
    </source>
</evidence>
<name>A0A5B8RZC8_9BURK</name>
<protein>
    <recommendedName>
        <fullName evidence="2">Protein-L-isoaspartate O-methyltransferase</fullName>
    </recommendedName>
    <alternativeName>
        <fullName evidence="3">Protein L-isoaspartyl methyltransferase</fullName>
    </alternativeName>
</protein>
<dbReference type="RefSeq" id="WP_146913145.1">
    <property type="nucleotide sequence ID" value="NZ_CP042344.1"/>
</dbReference>
<gene>
    <name evidence="4" type="ORF">FOZ74_11215</name>
</gene>
<dbReference type="Pfam" id="PF01135">
    <property type="entry name" value="PCMT"/>
    <property type="match status" value="1"/>
</dbReference>
<proteinExistence type="inferred from homology"/>
<dbReference type="AlphaFoldDB" id="A0A5B8RZC8"/>
<keyword evidence="4" id="KW-0489">Methyltransferase</keyword>
<reference evidence="4 5" key="1">
    <citation type="submission" date="2019-07" db="EMBL/GenBank/DDBJ databases">
        <title>Complete genome sequence of Comamonas sp. NLF 7-7 isolated from livestock.</title>
        <authorList>
            <person name="Kim D.H."/>
            <person name="Kim J.G."/>
        </authorList>
    </citation>
    <scope>NUCLEOTIDE SEQUENCE [LARGE SCALE GENOMIC DNA]</scope>
    <source>
        <strain evidence="4 5">NLF 7-7</strain>
    </source>
</reference>
<dbReference type="PANTHER" id="PTHR11579:SF18">
    <property type="entry name" value="PROTEIN-L-ISOASPARTATE O-METHYLTRANSFERASE"/>
    <property type="match status" value="1"/>
</dbReference>
<dbReference type="CDD" id="cd02440">
    <property type="entry name" value="AdoMet_MTases"/>
    <property type="match status" value="1"/>
</dbReference>
<dbReference type="GO" id="GO:0004719">
    <property type="term" value="F:protein-L-isoaspartate (D-aspartate) O-methyltransferase activity"/>
    <property type="evidence" value="ECO:0007669"/>
    <property type="project" value="InterPro"/>
</dbReference>
<dbReference type="PANTHER" id="PTHR11579">
    <property type="entry name" value="PROTEIN-L-ISOASPARTATE O-METHYLTRANSFERASE"/>
    <property type="match status" value="1"/>
</dbReference>
<dbReference type="GO" id="GO:0005737">
    <property type="term" value="C:cytoplasm"/>
    <property type="evidence" value="ECO:0007669"/>
    <property type="project" value="TreeGrafter"/>
</dbReference>
<dbReference type="GO" id="GO:0032259">
    <property type="term" value="P:methylation"/>
    <property type="evidence" value="ECO:0007669"/>
    <property type="project" value="UniProtKB-KW"/>
</dbReference>
<dbReference type="InterPro" id="IPR029063">
    <property type="entry name" value="SAM-dependent_MTases_sf"/>
</dbReference>
<dbReference type="KEGG" id="cof:FOZ74_11215"/>
<dbReference type="EMBL" id="CP042344">
    <property type="protein sequence ID" value="QEA13555.1"/>
    <property type="molecule type" value="Genomic_DNA"/>
</dbReference>
<dbReference type="OrthoDB" id="9810066at2"/>
<dbReference type="SUPFAM" id="SSF53335">
    <property type="entry name" value="S-adenosyl-L-methionine-dependent methyltransferases"/>
    <property type="match status" value="1"/>
</dbReference>
<organism evidence="4 5">
    <name type="scientific">Comamonas flocculans</name>
    <dbReference type="NCBI Taxonomy" id="2597701"/>
    <lineage>
        <taxon>Bacteria</taxon>
        <taxon>Pseudomonadati</taxon>
        <taxon>Pseudomonadota</taxon>
        <taxon>Betaproteobacteria</taxon>
        <taxon>Burkholderiales</taxon>
        <taxon>Comamonadaceae</taxon>
        <taxon>Comamonas</taxon>
    </lineage>
</organism>
<sequence length="235" mass="25868">MNLPLNTLADPSDRLEQARYNMIEQQVRPWDVSDAQVLEVMQRLHREDFVPAPYRDMAFTDMEIPLHDDPVEAIRLGQIMLAPRVEARMLQDLKLKASDRVLEVGAGSGFMAAMLASLTADVTSLEIEERLARMAGANLARAGITNARVLHANAAEAIAGGPYDVIVLSGSVAQVPQALLDLLAPDGRLGAIVGFKPMMRATFMERSGNGFSTTEPWDVVTARLRHFPQPSQFKF</sequence>
<comment type="similarity">
    <text evidence="1">Belongs to the methyltransferase superfamily. L-isoaspartyl/D-aspartyl protein methyltransferase family.</text>
</comment>
<evidence type="ECO:0000256" key="3">
    <source>
        <dbReference type="ARBA" id="ARBA00030757"/>
    </source>
</evidence>
<accession>A0A5B8RZC8</accession>